<dbReference type="NCBIfam" id="TIGR04255">
    <property type="entry name" value="sporadTIGR04255"/>
    <property type="match status" value="1"/>
</dbReference>
<dbReference type="EMBL" id="CAEZSR010000114">
    <property type="protein sequence ID" value="CAB4574566.1"/>
    <property type="molecule type" value="Genomic_DNA"/>
</dbReference>
<protein>
    <submittedName>
        <fullName evidence="1">Unannotated protein</fullName>
    </submittedName>
</protein>
<sequence>MDPAPFLLPRFQNPPLDEVAIGLLFDRLEGFTDLHAGLFWRSVKGEYPRSLSRPRVDEEAEVLSGSPLRRLVLPSFGILEPGDSIGIRTWLVSADDSLLLQIQDTHFLRNWRKRDSFEYPHHESFRAGFWDAYDRFLELLDEEAIERPKVRQVEISYFNWITDDIDFFVPGQALRLSDPGLSSRPELLSWKSTFLDHVDGAPVGRLWIELQPGARKDARQEDAVIGYRLSITYRAPLDDPDRDRIDSAVSRGRELIDRTFLDVTSVEAQERWGRIQ</sequence>
<dbReference type="AlphaFoldDB" id="A0A6J6EFA4"/>
<proteinExistence type="predicted"/>
<dbReference type="InterPro" id="IPR026349">
    <property type="entry name" value="CHP04255"/>
</dbReference>
<reference evidence="1" key="1">
    <citation type="submission" date="2020-05" db="EMBL/GenBank/DDBJ databases">
        <authorList>
            <person name="Chiriac C."/>
            <person name="Salcher M."/>
            <person name="Ghai R."/>
            <person name="Kavagutti S V."/>
        </authorList>
    </citation>
    <scope>NUCLEOTIDE SEQUENCE</scope>
</reference>
<name>A0A6J6EFA4_9ZZZZ</name>
<organism evidence="1">
    <name type="scientific">freshwater metagenome</name>
    <dbReference type="NCBI Taxonomy" id="449393"/>
    <lineage>
        <taxon>unclassified sequences</taxon>
        <taxon>metagenomes</taxon>
        <taxon>ecological metagenomes</taxon>
    </lineage>
</organism>
<accession>A0A6J6EFA4</accession>
<evidence type="ECO:0000313" key="1">
    <source>
        <dbReference type="EMBL" id="CAB4574566.1"/>
    </source>
</evidence>
<gene>
    <name evidence="1" type="ORF">UFOPK1493_02618</name>
</gene>